<evidence type="ECO:0000313" key="2">
    <source>
        <dbReference type="Proteomes" id="UP000479000"/>
    </source>
</evidence>
<name>A0A6H5FXX4_9HEMI</name>
<reference evidence="1 2" key="1">
    <citation type="submission" date="2020-02" db="EMBL/GenBank/DDBJ databases">
        <authorList>
            <person name="Ferguson B K."/>
        </authorList>
    </citation>
    <scope>NUCLEOTIDE SEQUENCE [LARGE SCALE GENOMIC DNA]</scope>
</reference>
<gene>
    <name evidence="1" type="ORF">NTEN_LOCUS1232</name>
</gene>
<dbReference type="Proteomes" id="UP000479000">
    <property type="component" value="Unassembled WGS sequence"/>
</dbReference>
<protein>
    <submittedName>
        <fullName evidence="1">Uncharacterized protein</fullName>
    </submittedName>
</protein>
<sequence length="65" mass="7647">MADSILSNRWVHSRETPIPSHRFSFWFPRRHNNGCPLGLMFPLFLRRAALRYNNLATADIIRHNG</sequence>
<dbReference type="EMBL" id="CADCXU010001979">
    <property type="protein sequence ID" value="CAA9994416.1"/>
    <property type="molecule type" value="Genomic_DNA"/>
</dbReference>
<proteinExistence type="predicted"/>
<keyword evidence="2" id="KW-1185">Reference proteome</keyword>
<evidence type="ECO:0000313" key="1">
    <source>
        <dbReference type="EMBL" id="CAA9994416.1"/>
    </source>
</evidence>
<dbReference type="AlphaFoldDB" id="A0A6H5FXX4"/>
<accession>A0A6H5FXX4</accession>
<organism evidence="1 2">
    <name type="scientific">Nesidiocoris tenuis</name>
    <dbReference type="NCBI Taxonomy" id="355587"/>
    <lineage>
        <taxon>Eukaryota</taxon>
        <taxon>Metazoa</taxon>
        <taxon>Ecdysozoa</taxon>
        <taxon>Arthropoda</taxon>
        <taxon>Hexapoda</taxon>
        <taxon>Insecta</taxon>
        <taxon>Pterygota</taxon>
        <taxon>Neoptera</taxon>
        <taxon>Paraneoptera</taxon>
        <taxon>Hemiptera</taxon>
        <taxon>Heteroptera</taxon>
        <taxon>Panheteroptera</taxon>
        <taxon>Cimicomorpha</taxon>
        <taxon>Miridae</taxon>
        <taxon>Dicyphina</taxon>
        <taxon>Nesidiocoris</taxon>
    </lineage>
</organism>